<dbReference type="EMBL" id="CM045882">
    <property type="protein sequence ID" value="KAI7935667.1"/>
    <property type="molecule type" value="Genomic_DNA"/>
</dbReference>
<keyword evidence="2" id="KW-1185">Reference proteome</keyword>
<evidence type="ECO:0000313" key="1">
    <source>
        <dbReference type="EMBL" id="KAI7935667.1"/>
    </source>
</evidence>
<organism evidence="1 2">
    <name type="scientific">Puccinia striiformis f. sp. tritici</name>
    <dbReference type="NCBI Taxonomy" id="168172"/>
    <lineage>
        <taxon>Eukaryota</taxon>
        <taxon>Fungi</taxon>
        <taxon>Dikarya</taxon>
        <taxon>Basidiomycota</taxon>
        <taxon>Pucciniomycotina</taxon>
        <taxon>Pucciniomycetes</taxon>
        <taxon>Pucciniales</taxon>
        <taxon>Pucciniaceae</taxon>
        <taxon>Puccinia</taxon>
    </lineage>
</organism>
<name>A0ACC0DNG7_9BASI</name>
<accession>A0ACC0DNG7</accession>
<reference evidence="1 2" key="3">
    <citation type="journal article" date="2022" name="Microbiol. Spectr.">
        <title>Folding features and dynamics of 3D genome architecture in plant fungal pathogens.</title>
        <authorList>
            <person name="Xia C."/>
        </authorList>
    </citation>
    <scope>NUCLEOTIDE SEQUENCE [LARGE SCALE GENOMIC DNA]</scope>
    <source>
        <strain evidence="1 2">93-210</strain>
    </source>
</reference>
<gene>
    <name evidence="1" type="ORF">MJO28_016538</name>
</gene>
<dbReference type="Proteomes" id="UP001060170">
    <property type="component" value="Chromosome 18"/>
</dbReference>
<protein>
    <submittedName>
        <fullName evidence="1">Uncharacterized protein</fullName>
    </submittedName>
</protein>
<reference evidence="2" key="2">
    <citation type="journal article" date="2018" name="Mol. Plant Microbe Interact.">
        <title>Genome sequence resources for the wheat stripe rust pathogen (Puccinia striiformis f. sp. tritici) and the barley stripe rust pathogen (Puccinia striiformis f. sp. hordei).</title>
        <authorList>
            <person name="Xia C."/>
            <person name="Wang M."/>
            <person name="Yin C."/>
            <person name="Cornejo O.E."/>
            <person name="Hulbert S.H."/>
            <person name="Chen X."/>
        </authorList>
    </citation>
    <scope>NUCLEOTIDE SEQUENCE [LARGE SCALE GENOMIC DNA]</scope>
    <source>
        <strain evidence="2">93-210</strain>
    </source>
</reference>
<sequence length="328" mass="38340">LIQHPTTNLPKPTTQYPHSRTASEGKREMSDAHLPPAPPKPSFAKRIKVKLEYNELKSQFYQVTNLKESLFHDLSEKQAKESKLRTECDLILDQIELIRSRIPMSHQTMNEQEDPESKRLRKFQELTTGFMYESDEELLEIQVKEYEEVQRFKREGPNDVELFIHPTHSSDEDEDAEAEEEEGEEEKERKRMKKEEKRHMLKFVREYQETIATVFDRSSRERLQKRAPQTPPIDRGQQDTTAEDEDGEGEEVGEDEDEEMDDAHGEEEEEQEEEEDADGDNSEEEEDEEEARTDHQTMSHSNHSHPNQSHHHTTTATAQSSHPDTQST</sequence>
<reference evidence="2" key="1">
    <citation type="journal article" date="2018" name="BMC Genomics">
        <title>Genomic insights into host adaptation between the wheat stripe rust pathogen (Puccinia striiformis f. sp. tritici) and the barley stripe rust pathogen (Puccinia striiformis f. sp. hordei).</title>
        <authorList>
            <person name="Xia C."/>
            <person name="Wang M."/>
            <person name="Yin C."/>
            <person name="Cornejo O.E."/>
            <person name="Hulbert S.H."/>
            <person name="Chen X."/>
        </authorList>
    </citation>
    <scope>NUCLEOTIDE SEQUENCE [LARGE SCALE GENOMIC DNA]</scope>
    <source>
        <strain evidence="2">93-210</strain>
    </source>
</reference>
<evidence type="ECO:0000313" key="2">
    <source>
        <dbReference type="Proteomes" id="UP001060170"/>
    </source>
</evidence>
<comment type="caution">
    <text evidence="1">The sequence shown here is derived from an EMBL/GenBank/DDBJ whole genome shotgun (WGS) entry which is preliminary data.</text>
</comment>
<proteinExistence type="predicted"/>
<feature type="non-terminal residue" evidence="1">
    <location>
        <position position="1"/>
    </location>
</feature>